<accession>A0A2N5ZLU7</accession>
<dbReference type="InterPro" id="IPR029031">
    <property type="entry name" value="Gingipain_N_sf"/>
</dbReference>
<dbReference type="SUPFAM" id="SSF52129">
    <property type="entry name" value="Caspase-like"/>
    <property type="match status" value="1"/>
</dbReference>
<feature type="domain" description="Gingipain" evidence="3">
    <location>
        <begin position="246"/>
        <end position="579"/>
    </location>
</feature>
<dbReference type="Pfam" id="PF08126">
    <property type="entry name" value="Propeptide_C25"/>
    <property type="match status" value="1"/>
</dbReference>
<dbReference type="InterPro" id="IPR001769">
    <property type="entry name" value="Gingipain"/>
</dbReference>
<evidence type="ECO:0000313" key="5">
    <source>
        <dbReference type="EMBL" id="PLX19583.1"/>
    </source>
</evidence>
<name>A0A2N5ZLU7_MUIH1</name>
<evidence type="ECO:0000256" key="2">
    <source>
        <dbReference type="SAM" id="SignalP"/>
    </source>
</evidence>
<dbReference type="EMBL" id="PKTG01000025">
    <property type="protein sequence ID" value="PLX19583.1"/>
    <property type="molecule type" value="Genomic_DNA"/>
</dbReference>
<dbReference type="Gene3D" id="3.40.50.10390">
    <property type="entry name" value="Gingipain r, domain 1"/>
    <property type="match status" value="1"/>
</dbReference>
<dbReference type="InterPro" id="IPR029030">
    <property type="entry name" value="Caspase-like_dom_sf"/>
</dbReference>
<sequence>MKKTVFLLALCVLLSTVISADWISFTGERNAEVQKVVKSDLGDVIRFDIVLPGVQVDEKIVDGKTYKTISVNGSSDLLKKGYPELKAVSAFIAIPFSNDISIEIVDSEKEVINDVRLISSKGNITRNIDPENVPYTWNEEVYGNDVDYPAYSNLVSVSSPFIMRDISGIRAQIIPFQYNDAQNTLTVYKKISVRVSVNGYRNLSPRVAYNESEAFENIYSNIFLNYKSPLINKDEYQAPDLSNNLLVIAYDEFYAETEKLVQWKRQIGFDVDFKKLSEIGSDSDSIKAYIQQKFDAGELTHVIFVGDIEHIPCIKGKNERADSDNMYVKLAGADNVPDAFISRISVKNNEQLNAIIAKTIRYEKEPEAGAAWYKKALAIASNQGSPDDWKRAEELNAALENDLGFTDIARCYDPEYSNSHGYNSNKSVIFNAVNEGLTMINYIGHGSATQWVTSGFNTSDAKNVDNGMMLPVIWSVACVNGKLSLDECFAEAWLRSGDANGGGTIGMAAASTNMAWVPPCVWQKEIVNEQYCQKLHETADVANLYGMLKTLEEYGVSDSGYGNQLVEQVIYFGDGTVKVRTSAPRQVNAEAVRVDGKILVSVDADTKAIADGIVVTAYDGNDKYETARVDSRGYAEIEDNGQTHVTVYSHEIVPVIDLEIK</sequence>
<feature type="domain" description="Gingipain propeptide" evidence="4">
    <location>
        <begin position="45"/>
        <end position="227"/>
    </location>
</feature>
<evidence type="ECO:0000259" key="4">
    <source>
        <dbReference type="Pfam" id="PF08126"/>
    </source>
</evidence>
<feature type="chain" id="PRO_5014950627" description="Gingipain domain-containing protein" evidence="2">
    <location>
        <begin position="21"/>
        <end position="661"/>
    </location>
</feature>
<evidence type="ECO:0000259" key="3">
    <source>
        <dbReference type="Pfam" id="PF01364"/>
    </source>
</evidence>
<dbReference type="Gene3D" id="2.60.40.3800">
    <property type="match status" value="1"/>
</dbReference>
<dbReference type="Gene3D" id="3.40.50.1460">
    <property type="match status" value="1"/>
</dbReference>
<dbReference type="InterPro" id="IPR038490">
    <property type="entry name" value="Gingipain_propep_sf"/>
</dbReference>
<protein>
    <recommendedName>
        <fullName evidence="7">Gingipain domain-containing protein</fullName>
    </recommendedName>
</protein>
<dbReference type="Pfam" id="PF01364">
    <property type="entry name" value="Peptidase_C25"/>
    <property type="match status" value="1"/>
</dbReference>
<comment type="caution">
    <text evidence="5">The sequence shown here is derived from an EMBL/GenBank/DDBJ whole genome shotgun (WGS) entry which is preliminary data.</text>
</comment>
<gene>
    <name evidence="5" type="ORF">C0601_01635</name>
</gene>
<dbReference type="InterPro" id="IPR012600">
    <property type="entry name" value="Propeptide_C25"/>
</dbReference>
<feature type="signal peptide" evidence="2">
    <location>
        <begin position="1"/>
        <end position="20"/>
    </location>
</feature>
<dbReference type="GO" id="GO:0006508">
    <property type="term" value="P:proteolysis"/>
    <property type="evidence" value="ECO:0007669"/>
    <property type="project" value="InterPro"/>
</dbReference>
<reference evidence="5 6" key="1">
    <citation type="submission" date="2017-11" db="EMBL/GenBank/DDBJ databases">
        <title>Genome-resolved metagenomics identifies genetic mobility, metabolic interactions, and unexpected diversity in perchlorate-reducing communities.</title>
        <authorList>
            <person name="Barnum T.P."/>
            <person name="Figueroa I.A."/>
            <person name="Carlstrom C.I."/>
            <person name="Lucas L.N."/>
            <person name="Engelbrektson A.L."/>
            <person name="Coates J.D."/>
        </authorList>
    </citation>
    <scope>NUCLEOTIDE SEQUENCE [LARGE SCALE GENOMIC DNA]</scope>
    <source>
        <strain evidence="5">BM706</strain>
    </source>
</reference>
<evidence type="ECO:0000256" key="1">
    <source>
        <dbReference type="ARBA" id="ARBA00022729"/>
    </source>
</evidence>
<keyword evidence="1 2" id="KW-0732">Signal</keyword>
<proteinExistence type="predicted"/>
<dbReference type="AlphaFoldDB" id="A0A2N5ZLU7"/>
<dbReference type="GO" id="GO:0004197">
    <property type="term" value="F:cysteine-type endopeptidase activity"/>
    <property type="evidence" value="ECO:0007669"/>
    <property type="project" value="InterPro"/>
</dbReference>
<evidence type="ECO:0008006" key="7">
    <source>
        <dbReference type="Google" id="ProtNLM"/>
    </source>
</evidence>
<organism evidence="5 6">
    <name type="scientific">Muiribacterium halophilum</name>
    <dbReference type="NCBI Taxonomy" id="2053465"/>
    <lineage>
        <taxon>Bacteria</taxon>
        <taxon>Candidatus Muiribacteriota</taxon>
        <taxon>Candidatus Muiribacteriia</taxon>
        <taxon>Candidatus Muiribacteriales</taxon>
        <taxon>Candidatus Muiribacteriaceae</taxon>
        <taxon>Candidatus Muiribacterium</taxon>
    </lineage>
</organism>
<evidence type="ECO:0000313" key="6">
    <source>
        <dbReference type="Proteomes" id="UP000234857"/>
    </source>
</evidence>
<dbReference type="Proteomes" id="UP000234857">
    <property type="component" value="Unassembled WGS sequence"/>
</dbReference>